<protein>
    <submittedName>
        <fullName evidence="1">Uncharacterized protein</fullName>
    </submittedName>
</protein>
<evidence type="ECO:0000313" key="2">
    <source>
        <dbReference type="Proteomes" id="UP000004206"/>
    </source>
</evidence>
<dbReference type="EMBL" id="ADJN01000065">
    <property type="protein sequence ID" value="EFD04317.1"/>
    <property type="molecule type" value="Genomic_DNA"/>
</dbReference>
<dbReference type="GeneID" id="79843451"/>
<organism evidence="1 2">
    <name type="scientific">Peptostreptococcus anaerobius 653-L</name>
    <dbReference type="NCBI Taxonomy" id="596329"/>
    <lineage>
        <taxon>Bacteria</taxon>
        <taxon>Bacillati</taxon>
        <taxon>Bacillota</taxon>
        <taxon>Clostridia</taxon>
        <taxon>Peptostreptococcales</taxon>
        <taxon>Peptostreptococcaceae</taxon>
        <taxon>Peptostreptococcus</taxon>
    </lineage>
</organism>
<reference evidence="1 2" key="1">
    <citation type="submission" date="2010-01" db="EMBL/GenBank/DDBJ databases">
        <authorList>
            <person name="Dodson R."/>
            <person name="Madupu R."/>
            <person name="Durkin A.S."/>
            <person name="Torralba M."/>
            <person name="Methe B."/>
            <person name="Sutton G.G."/>
            <person name="Strausberg R.L."/>
            <person name="Nelson K.E."/>
        </authorList>
    </citation>
    <scope>NUCLEOTIDE SEQUENCE [LARGE SCALE GENOMIC DNA]</scope>
    <source>
        <strain evidence="1 2">653-L</strain>
    </source>
</reference>
<dbReference type="Proteomes" id="UP000004206">
    <property type="component" value="Unassembled WGS sequence"/>
</dbReference>
<evidence type="ECO:0000313" key="1">
    <source>
        <dbReference type="EMBL" id="EFD04317.1"/>
    </source>
</evidence>
<dbReference type="RefSeq" id="WP_002844432.1">
    <property type="nucleotide sequence ID" value="NZ_ADJN01000065.1"/>
</dbReference>
<comment type="caution">
    <text evidence="1">The sequence shown here is derived from an EMBL/GenBank/DDBJ whole genome shotgun (WGS) entry which is preliminary data.</text>
</comment>
<accession>D3MU43</accession>
<proteinExistence type="predicted"/>
<name>D3MU43_9FIRM</name>
<dbReference type="AlphaFoldDB" id="D3MU43"/>
<gene>
    <name evidence="1" type="ORF">HMPREF0631_1349</name>
</gene>
<sequence length="64" mass="7488">MKDLIAIYYENEKELADELVCEELKSEINKLTPKELTNNLVKVLFIPETERYQGILSFDARNNP</sequence>
<keyword evidence="2" id="KW-1185">Reference proteome</keyword>